<comment type="caution">
    <text evidence="2">The sequence shown here is derived from an EMBL/GenBank/DDBJ whole genome shotgun (WGS) entry which is preliminary data.</text>
</comment>
<dbReference type="Proteomes" id="UP001623591">
    <property type="component" value="Unassembled WGS sequence"/>
</dbReference>
<dbReference type="Pfam" id="PF13302">
    <property type="entry name" value="Acetyltransf_3"/>
    <property type="match status" value="1"/>
</dbReference>
<name>A0ABW8T2K6_9CLOT</name>
<feature type="domain" description="N-acetyltransferase" evidence="1">
    <location>
        <begin position="7"/>
        <end position="178"/>
    </location>
</feature>
<reference evidence="2 3" key="1">
    <citation type="submission" date="2024-11" db="EMBL/GenBank/DDBJ databases">
        <authorList>
            <person name="Heng Y.C."/>
            <person name="Lim A.C.H."/>
            <person name="Lee J.K.Y."/>
            <person name="Kittelmann S."/>
        </authorList>
    </citation>
    <scope>NUCLEOTIDE SEQUENCE [LARGE SCALE GENOMIC DNA]</scope>
    <source>
        <strain evidence="2 3">WILCCON 0185</strain>
    </source>
</reference>
<proteinExistence type="predicted"/>
<dbReference type="PANTHER" id="PTHR43415:SF3">
    <property type="entry name" value="GNAT-FAMILY ACETYLTRANSFERASE"/>
    <property type="match status" value="1"/>
</dbReference>
<keyword evidence="2" id="KW-0808">Transferase</keyword>
<dbReference type="PANTHER" id="PTHR43415">
    <property type="entry name" value="SPERMIDINE N(1)-ACETYLTRANSFERASE"/>
    <property type="match status" value="1"/>
</dbReference>
<dbReference type="RefSeq" id="WP_406768544.1">
    <property type="nucleotide sequence ID" value="NZ_JBJHZZ010000001.1"/>
</dbReference>
<protein>
    <submittedName>
        <fullName evidence="2">GNAT family N-acetyltransferase</fullName>
        <ecNumber evidence="2">2.3.-.-</ecNumber>
    </submittedName>
</protein>
<dbReference type="SUPFAM" id="SSF55729">
    <property type="entry name" value="Acyl-CoA N-acyltransferases (Nat)"/>
    <property type="match status" value="1"/>
</dbReference>
<evidence type="ECO:0000259" key="1">
    <source>
        <dbReference type="PROSITE" id="PS51186"/>
    </source>
</evidence>
<dbReference type="PROSITE" id="PS51186">
    <property type="entry name" value="GNAT"/>
    <property type="match status" value="1"/>
</dbReference>
<dbReference type="Gene3D" id="3.40.630.30">
    <property type="match status" value="1"/>
</dbReference>
<keyword evidence="3" id="KW-1185">Reference proteome</keyword>
<organism evidence="2 3">
    <name type="scientific">Candidatus Clostridium stratigraminis</name>
    <dbReference type="NCBI Taxonomy" id="3381661"/>
    <lineage>
        <taxon>Bacteria</taxon>
        <taxon>Bacillati</taxon>
        <taxon>Bacillota</taxon>
        <taxon>Clostridia</taxon>
        <taxon>Eubacteriales</taxon>
        <taxon>Clostridiaceae</taxon>
        <taxon>Clostridium</taxon>
    </lineage>
</organism>
<sequence>MIEGKNIVIRQLELGDEEHLYKWWNNGEMMAHSAHPYGTLQSKEAIRISILKDIENFCMFPDSKRFIICRKEDMKPIGEINYSDWSERNQKCEFGIKICELTEQGKGFGKDALYHFIDYLFRFLNLNKIELTTMIDNKRSQNLYNKCGFKEIGIIRQGYYDCRIGDFQDVVYMDLLKTDWLRVKESLSSRWCCI</sequence>
<dbReference type="InterPro" id="IPR016181">
    <property type="entry name" value="Acyl_CoA_acyltransferase"/>
</dbReference>
<evidence type="ECO:0000313" key="3">
    <source>
        <dbReference type="Proteomes" id="UP001623591"/>
    </source>
</evidence>
<evidence type="ECO:0000313" key="2">
    <source>
        <dbReference type="EMBL" id="MFL0246090.1"/>
    </source>
</evidence>
<accession>A0ABW8T2K6</accession>
<dbReference type="GO" id="GO:0016746">
    <property type="term" value="F:acyltransferase activity"/>
    <property type="evidence" value="ECO:0007669"/>
    <property type="project" value="UniProtKB-KW"/>
</dbReference>
<dbReference type="EC" id="2.3.-.-" evidence="2"/>
<dbReference type="InterPro" id="IPR000182">
    <property type="entry name" value="GNAT_dom"/>
</dbReference>
<gene>
    <name evidence="2" type="ORF">ACJDUG_03745</name>
</gene>
<dbReference type="EMBL" id="JBJHZZ010000001">
    <property type="protein sequence ID" value="MFL0246090.1"/>
    <property type="molecule type" value="Genomic_DNA"/>
</dbReference>
<keyword evidence="2" id="KW-0012">Acyltransferase</keyword>